<proteinExistence type="inferred from homology"/>
<feature type="compositionally biased region" description="Basic and acidic residues" evidence="2">
    <location>
        <begin position="24"/>
        <end position="39"/>
    </location>
</feature>
<dbReference type="Proteomes" id="UP000085678">
    <property type="component" value="Unplaced"/>
</dbReference>
<protein>
    <submittedName>
        <fullName evidence="4">Protein CDV3 homolog</fullName>
    </submittedName>
</protein>
<feature type="region of interest" description="Disordered" evidence="2">
    <location>
        <begin position="1"/>
        <end position="251"/>
    </location>
</feature>
<dbReference type="KEGG" id="lak:106165776"/>
<gene>
    <name evidence="4" type="primary">LOC106165776</name>
</gene>
<reference evidence="4" key="1">
    <citation type="submission" date="2025-08" db="UniProtKB">
        <authorList>
            <consortium name="RefSeq"/>
        </authorList>
    </citation>
    <scope>IDENTIFICATION</scope>
    <source>
        <tissue evidence="4">Gonads</tissue>
    </source>
</reference>
<dbReference type="PANTHER" id="PTHR16284">
    <property type="entry name" value="PROTEIN CDV3 HOMOLOG"/>
    <property type="match status" value="1"/>
</dbReference>
<feature type="compositionally biased region" description="Acidic residues" evidence="2">
    <location>
        <begin position="64"/>
        <end position="75"/>
    </location>
</feature>
<sequence>MTEASLDDFFAKKDKTKKKSKSKLTPDELLDRQQEETSLKKLKKKKKKQESAEGGDKNEKKEDEEWIDYVNEEEKDLSGLRIKELQITREEEEAGKQEEEEQEEDEDGEPSERREGSAGPWNRTQPDSSGGPAQPVTPEPVPEPEPEPEEKSPSEPAKPMKYVPPSLRGSAAAGPVITPVSLAAQRRKKKEAPNLRSEEDFPTLGGEAPPAREAPARDFTKVKMGGKQTEDSSSKGPQLELGNRYNALQSS</sequence>
<feature type="compositionally biased region" description="Acidic residues" evidence="2">
    <location>
        <begin position="98"/>
        <end position="109"/>
    </location>
</feature>
<dbReference type="GeneID" id="106165776"/>
<dbReference type="InParanoid" id="A0A1S3IMX8"/>
<dbReference type="STRING" id="7574.A0A1S3IMX8"/>
<evidence type="ECO:0000313" key="4">
    <source>
        <dbReference type="RefSeq" id="XP_013399590.1"/>
    </source>
</evidence>
<organism evidence="3 4">
    <name type="scientific">Lingula anatina</name>
    <name type="common">Brachiopod</name>
    <name type="synonym">Lingula unguis</name>
    <dbReference type="NCBI Taxonomy" id="7574"/>
    <lineage>
        <taxon>Eukaryota</taxon>
        <taxon>Metazoa</taxon>
        <taxon>Spiralia</taxon>
        <taxon>Lophotrochozoa</taxon>
        <taxon>Brachiopoda</taxon>
        <taxon>Linguliformea</taxon>
        <taxon>Lingulata</taxon>
        <taxon>Lingulida</taxon>
        <taxon>Linguloidea</taxon>
        <taxon>Lingulidae</taxon>
        <taxon>Lingula</taxon>
    </lineage>
</organism>
<evidence type="ECO:0000256" key="2">
    <source>
        <dbReference type="SAM" id="MobiDB-lite"/>
    </source>
</evidence>
<feature type="compositionally biased region" description="Basic and acidic residues" evidence="2">
    <location>
        <begin position="49"/>
        <end position="63"/>
    </location>
</feature>
<dbReference type="GO" id="GO:0005737">
    <property type="term" value="C:cytoplasm"/>
    <property type="evidence" value="ECO:0007669"/>
    <property type="project" value="TreeGrafter"/>
</dbReference>
<name>A0A1S3IMX8_LINAN</name>
<accession>A0A1S3IMX8</accession>
<dbReference type="OrthoDB" id="6288097at2759"/>
<dbReference type="Pfam" id="PF15359">
    <property type="entry name" value="CDV3"/>
    <property type="match status" value="1"/>
</dbReference>
<evidence type="ECO:0000313" key="3">
    <source>
        <dbReference type="Proteomes" id="UP000085678"/>
    </source>
</evidence>
<keyword evidence="3" id="KW-1185">Reference proteome</keyword>
<feature type="compositionally biased region" description="Basic and acidic residues" evidence="2">
    <location>
        <begin position="76"/>
        <end position="97"/>
    </location>
</feature>
<dbReference type="PANTHER" id="PTHR16284:SF13">
    <property type="entry name" value="PROTEIN CDV3 HOMOLOG"/>
    <property type="match status" value="1"/>
</dbReference>
<comment type="similarity">
    <text evidence="1">Belongs to the CDV3 family.</text>
</comment>
<dbReference type="RefSeq" id="XP_013399590.1">
    <property type="nucleotide sequence ID" value="XM_013544136.1"/>
</dbReference>
<dbReference type="FunCoup" id="A0A1S3IMX8">
    <property type="interactions" value="1393"/>
</dbReference>
<evidence type="ECO:0000256" key="1">
    <source>
        <dbReference type="ARBA" id="ARBA00006062"/>
    </source>
</evidence>
<dbReference type="AlphaFoldDB" id="A0A1S3IMX8"/>
<dbReference type="InterPro" id="IPR026806">
    <property type="entry name" value="CDV3"/>
</dbReference>